<dbReference type="InterPro" id="IPR002930">
    <property type="entry name" value="GCV_H"/>
</dbReference>
<dbReference type="InterPro" id="IPR011053">
    <property type="entry name" value="Single_hybrid_motif"/>
</dbReference>
<dbReference type="GO" id="GO:0019464">
    <property type="term" value="P:glycine decarboxylation via glycine cleavage system"/>
    <property type="evidence" value="ECO:0007669"/>
    <property type="project" value="UniProtKB-UniRule"/>
</dbReference>
<dbReference type="InterPro" id="IPR017453">
    <property type="entry name" value="GCV_H_sub"/>
</dbReference>
<evidence type="ECO:0000256" key="1">
    <source>
        <dbReference type="ARBA" id="ARBA00009249"/>
    </source>
</evidence>
<dbReference type="EMBL" id="NIDE01000017">
    <property type="protein sequence ID" value="OWK36570.1"/>
    <property type="molecule type" value="Genomic_DNA"/>
</dbReference>
<dbReference type="Proteomes" id="UP000214646">
    <property type="component" value="Unassembled WGS sequence"/>
</dbReference>
<dbReference type="SUPFAM" id="SSF51230">
    <property type="entry name" value="Single hybrid motif"/>
    <property type="match status" value="1"/>
</dbReference>
<dbReference type="NCBIfam" id="TIGR00527">
    <property type="entry name" value="gcvH"/>
    <property type="match status" value="1"/>
</dbReference>
<dbReference type="Pfam" id="PF01597">
    <property type="entry name" value="GCV_H"/>
    <property type="match status" value="1"/>
</dbReference>
<dbReference type="PANTHER" id="PTHR11715">
    <property type="entry name" value="GLYCINE CLEAVAGE SYSTEM H PROTEIN"/>
    <property type="match status" value="1"/>
</dbReference>
<evidence type="ECO:0000313" key="6">
    <source>
        <dbReference type="EMBL" id="OWK36570.1"/>
    </source>
</evidence>
<dbReference type="PROSITE" id="PS50968">
    <property type="entry name" value="BIOTINYL_LIPOYL"/>
    <property type="match status" value="1"/>
</dbReference>
<comment type="function">
    <text evidence="3">The glycine cleavage system catalyzes the degradation of glycine. The H protein shuttles the methylamine group of glycine from the P protein to the T protein.</text>
</comment>
<comment type="caution">
    <text evidence="6">The sequence shown here is derived from an EMBL/GenBank/DDBJ whole genome shotgun (WGS) entry which is preliminary data.</text>
</comment>
<dbReference type="OrthoDB" id="9796712at2"/>
<dbReference type="GO" id="GO:0005960">
    <property type="term" value="C:glycine cleavage complex"/>
    <property type="evidence" value="ECO:0007669"/>
    <property type="project" value="InterPro"/>
</dbReference>
<dbReference type="InterPro" id="IPR003016">
    <property type="entry name" value="2-oxoA_DH_lipoyl-BS"/>
</dbReference>
<keyword evidence="2 3" id="KW-0450">Lipoyl</keyword>
<protein>
    <recommendedName>
        <fullName evidence="3">Glycine cleavage system H protein</fullName>
    </recommendedName>
</protein>
<comment type="subunit">
    <text evidence="3">The glycine cleavage system is composed of four proteins: P, T, L and H.</text>
</comment>
<dbReference type="GO" id="GO:0009249">
    <property type="term" value="P:protein lipoylation"/>
    <property type="evidence" value="ECO:0007669"/>
    <property type="project" value="TreeGrafter"/>
</dbReference>
<sequence length="128" mass="13484">MDQSTLRYAKSHEWVALDGTTATIGITTFAAEQLGDITFLELPKVGKVLAAGDEIGIVESVKSTSPIYAPVSGTVTAVNDAAIKDTELIKNDSFGAGWFLKLTLAAGAGVDHLMTKAQYDEQLASEGH</sequence>
<evidence type="ECO:0000256" key="2">
    <source>
        <dbReference type="ARBA" id="ARBA00022823"/>
    </source>
</evidence>
<dbReference type="HAMAP" id="MF_00272">
    <property type="entry name" value="GcvH"/>
    <property type="match status" value="1"/>
</dbReference>
<dbReference type="GO" id="GO:0005829">
    <property type="term" value="C:cytosol"/>
    <property type="evidence" value="ECO:0007669"/>
    <property type="project" value="TreeGrafter"/>
</dbReference>
<dbReference type="RefSeq" id="WP_088259560.1">
    <property type="nucleotide sequence ID" value="NZ_NIDE01000017.1"/>
</dbReference>
<dbReference type="Gene3D" id="2.40.50.100">
    <property type="match status" value="1"/>
</dbReference>
<evidence type="ECO:0000256" key="4">
    <source>
        <dbReference type="PIRSR" id="PIRSR617453-50"/>
    </source>
</evidence>
<dbReference type="AlphaFoldDB" id="A0A225D4R6"/>
<dbReference type="PROSITE" id="PS00189">
    <property type="entry name" value="LIPOYL"/>
    <property type="match status" value="1"/>
</dbReference>
<comment type="similarity">
    <text evidence="1 3">Belongs to the GcvH family.</text>
</comment>
<feature type="domain" description="Lipoyl-binding" evidence="5">
    <location>
        <begin position="21"/>
        <end position="103"/>
    </location>
</feature>
<dbReference type="CDD" id="cd06848">
    <property type="entry name" value="GCS_H"/>
    <property type="match status" value="1"/>
</dbReference>
<evidence type="ECO:0000313" key="7">
    <source>
        <dbReference type="Proteomes" id="UP000214646"/>
    </source>
</evidence>
<dbReference type="PANTHER" id="PTHR11715:SF3">
    <property type="entry name" value="GLYCINE CLEAVAGE SYSTEM H PROTEIN-RELATED"/>
    <property type="match status" value="1"/>
</dbReference>
<name>A0A225D4R6_9BACT</name>
<accession>A0A225D4R6</accession>
<organism evidence="6 7">
    <name type="scientific">Fimbriiglobus ruber</name>
    <dbReference type="NCBI Taxonomy" id="1908690"/>
    <lineage>
        <taxon>Bacteria</taxon>
        <taxon>Pseudomonadati</taxon>
        <taxon>Planctomycetota</taxon>
        <taxon>Planctomycetia</taxon>
        <taxon>Gemmatales</taxon>
        <taxon>Gemmataceae</taxon>
        <taxon>Fimbriiglobus</taxon>
    </lineage>
</organism>
<evidence type="ECO:0000256" key="3">
    <source>
        <dbReference type="HAMAP-Rule" id="MF_00272"/>
    </source>
</evidence>
<gene>
    <name evidence="3" type="primary">gcvH</name>
    <name evidence="6" type="ORF">FRUB_09133</name>
</gene>
<evidence type="ECO:0000259" key="5">
    <source>
        <dbReference type="PROSITE" id="PS50968"/>
    </source>
</evidence>
<dbReference type="InterPro" id="IPR000089">
    <property type="entry name" value="Biotin_lipoyl"/>
</dbReference>
<feature type="modified residue" description="N6-lipoyllysine" evidence="3 4">
    <location>
        <position position="62"/>
    </location>
</feature>
<keyword evidence="7" id="KW-1185">Reference proteome</keyword>
<proteinExistence type="inferred from homology"/>
<dbReference type="InterPro" id="IPR033753">
    <property type="entry name" value="GCV_H/Fam206"/>
</dbReference>
<comment type="cofactor">
    <cofactor evidence="3">
        <name>(R)-lipoate</name>
        <dbReference type="ChEBI" id="CHEBI:83088"/>
    </cofactor>
    <text evidence="3">Binds 1 lipoyl cofactor covalently.</text>
</comment>
<dbReference type="NCBIfam" id="NF002270">
    <property type="entry name" value="PRK01202.1"/>
    <property type="match status" value="1"/>
</dbReference>
<reference evidence="7" key="1">
    <citation type="submission" date="2017-06" db="EMBL/GenBank/DDBJ databases">
        <title>Genome analysis of Fimbriiglobus ruber SP5, the first member of the order Planctomycetales with confirmed chitinolytic capability.</title>
        <authorList>
            <person name="Ravin N.V."/>
            <person name="Rakitin A.L."/>
            <person name="Ivanova A.A."/>
            <person name="Beletsky A.V."/>
            <person name="Kulichevskaya I.S."/>
            <person name="Mardanov A.V."/>
            <person name="Dedysh S.N."/>
        </authorList>
    </citation>
    <scope>NUCLEOTIDE SEQUENCE [LARGE SCALE GENOMIC DNA]</scope>
    <source>
        <strain evidence="7">SP5</strain>
    </source>
</reference>